<keyword evidence="4" id="KW-0804">Transcription</keyword>
<dbReference type="InterPro" id="IPR041490">
    <property type="entry name" value="KstR2_TetR_C"/>
</dbReference>
<dbReference type="PANTHER" id="PTHR30055:SF175">
    <property type="entry name" value="HTH-TYPE TRANSCRIPTIONAL REPRESSOR KSTR2"/>
    <property type="match status" value="1"/>
</dbReference>
<evidence type="ECO:0000313" key="7">
    <source>
        <dbReference type="EMBL" id="MEJ2863611.1"/>
    </source>
</evidence>
<dbReference type="PRINTS" id="PR00455">
    <property type="entry name" value="HTHTETR"/>
</dbReference>
<dbReference type="SUPFAM" id="SSF48498">
    <property type="entry name" value="Tetracyclin repressor-like, C-terminal domain"/>
    <property type="match status" value="1"/>
</dbReference>
<dbReference type="PROSITE" id="PS50977">
    <property type="entry name" value="HTH_TETR_2"/>
    <property type="match status" value="1"/>
</dbReference>
<proteinExistence type="predicted"/>
<dbReference type="PANTHER" id="PTHR30055">
    <property type="entry name" value="HTH-TYPE TRANSCRIPTIONAL REGULATOR RUTR"/>
    <property type="match status" value="1"/>
</dbReference>
<accession>A0ABU8M8D8</accession>
<dbReference type="EMBL" id="JBBEGM010000009">
    <property type="protein sequence ID" value="MEJ2863611.1"/>
    <property type="molecule type" value="Genomic_DNA"/>
</dbReference>
<keyword evidence="1" id="KW-0678">Repressor</keyword>
<evidence type="ECO:0000256" key="4">
    <source>
        <dbReference type="ARBA" id="ARBA00023163"/>
    </source>
</evidence>
<keyword evidence="3 5" id="KW-0238">DNA-binding</keyword>
<dbReference type="Proteomes" id="UP001369736">
    <property type="component" value="Unassembled WGS sequence"/>
</dbReference>
<dbReference type="RefSeq" id="WP_337704974.1">
    <property type="nucleotide sequence ID" value="NZ_JBBEGM010000009.1"/>
</dbReference>
<dbReference type="InterPro" id="IPR009057">
    <property type="entry name" value="Homeodomain-like_sf"/>
</dbReference>
<sequence>MQDELTRTATRLFQARGIRAVSLQDIADEVGVTKAALYHYFANRDDLLRHVFGDWIKRDIAKLDAVTSIPGSARERLHGYVRHHIACLTESIELYSVSFSSEAELPPEVRSEFRKFKRESDLVVQDIIREGVRNGEFVDSDEHTTVFAIDGMCNWLWKWYKASGPMSPDQIADQFADLILYGLATRDSQATEGPAGRSRDEMLRYHARAIRFHSERLEALTGDEAHDEDFPTHVTD</sequence>
<dbReference type="Pfam" id="PF00440">
    <property type="entry name" value="TetR_N"/>
    <property type="match status" value="1"/>
</dbReference>
<evidence type="ECO:0000256" key="5">
    <source>
        <dbReference type="PROSITE-ProRule" id="PRU00335"/>
    </source>
</evidence>
<dbReference type="SUPFAM" id="SSF46689">
    <property type="entry name" value="Homeodomain-like"/>
    <property type="match status" value="1"/>
</dbReference>
<feature type="domain" description="HTH tetR-type" evidence="6">
    <location>
        <begin position="1"/>
        <end position="59"/>
    </location>
</feature>
<evidence type="ECO:0000259" key="6">
    <source>
        <dbReference type="PROSITE" id="PS50977"/>
    </source>
</evidence>
<gene>
    <name evidence="7" type="ORF">WCD58_20795</name>
</gene>
<evidence type="ECO:0000256" key="2">
    <source>
        <dbReference type="ARBA" id="ARBA00023015"/>
    </source>
</evidence>
<evidence type="ECO:0000256" key="3">
    <source>
        <dbReference type="ARBA" id="ARBA00023125"/>
    </source>
</evidence>
<comment type="caution">
    <text evidence="7">The sequence shown here is derived from an EMBL/GenBank/DDBJ whole genome shotgun (WGS) entry which is preliminary data.</text>
</comment>
<organism evidence="7 8">
    <name type="scientific">Actinomycetospora flava</name>
    <dbReference type="NCBI Taxonomy" id="3129232"/>
    <lineage>
        <taxon>Bacteria</taxon>
        <taxon>Bacillati</taxon>
        <taxon>Actinomycetota</taxon>
        <taxon>Actinomycetes</taxon>
        <taxon>Pseudonocardiales</taxon>
        <taxon>Pseudonocardiaceae</taxon>
        <taxon>Actinomycetospora</taxon>
    </lineage>
</organism>
<dbReference type="InterPro" id="IPR036271">
    <property type="entry name" value="Tet_transcr_reg_TetR-rel_C_sf"/>
</dbReference>
<evidence type="ECO:0000313" key="8">
    <source>
        <dbReference type="Proteomes" id="UP001369736"/>
    </source>
</evidence>
<dbReference type="Gene3D" id="1.10.10.60">
    <property type="entry name" value="Homeodomain-like"/>
    <property type="match status" value="1"/>
</dbReference>
<keyword evidence="8" id="KW-1185">Reference proteome</keyword>
<keyword evidence="2" id="KW-0805">Transcription regulation</keyword>
<name>A0ABU8M8D8_9PSEU</name>
<dbReference type="InterPro" id="IPR050109">
    <property type="entry name" value="HTH-type_TetR-like_transc_reg"/>
</dbReference>
<dbReference type="Gene3D" id="1.10.357.10">
    <property type="entry name" value="Tetracycline Repressor, domain 2"/>
    <property type="match status" value="1"/>
</dbReference>
<feature type="DNA-binding region" description="H-T-H motif" evidence="5">
    <location>
        <begin position="22"/>
        <end position="41"/>
    </location>
</feature>
<evidence type="ECO:0000256" key="1">
    <source>
        <dbReference type="ARBA" id="ARBA00022491"/>
    </source>
</evidence>
<reference evidence="7 8" key="1">
    <citation type="submission" date="2024-03" db="EMBL/GenBank/DDBJ databases">
        <title>Actinomycetospora sp. OC33-EN07, a novel actinomycete isolated from wild orchid (Aerides multiflora).</title>
        <authorList>
            <person name="Suriyachadkun C."/>
        </authorList>
    </citation>
    <scope>NUCLEOTIDE SEQUENCE [LARGE SCALE GENOMIC DNA]</scope>
    <source>
        <strain evidence="7 8">OC33-EN07</strain>
    </source>
</reference>
<dbReference type="InterPro" id="IPR001647">
    <property type="entry name" value="HTH_TetR"/>
</dbReference>
<dbReference type="Pfam" id="PF17932">
    <property type="entry name" value="TetR_C_24"/>
    <property type="match status" value="1"/>
</dbReference>
<protein>
    <submittedName>
        <fullName evidence="7">TetR/AcrR family transcriptional regulator</fullName>
    </submittedName>
</protein>